<dbReference type="GO" id="GO:0005874">
    <property type="term" value="C:microtubule"/>
    <property type="evidence" value="ECO:0007669"/>
    <property type="project" value="UniProtKB-KW"/>
</dbReference>
<evidence type="ECO:0000256" key="3">
    <source>
        <dbReference type="ARBA" id="ARBA00022741"/>
    </source>
</evidence>
<evidence type="ECO:0000256" key="1">
    <source>
        <dbReference type="ARBA" id="ARBA00009636"/>
    </source>
</evidence>
<dbReference type="InterPro" id="IPR036525">
    <property type="entry name" value="Tubulin/FtsZ_GTPase_sf"/>
</dbReference>
<comment type="caution">
    <text evidence="7">The sequence shown here is derived from an EMBL/GenBank/DDBJ whole genome shotgun (WGS) entry which is preliminary data.</text>
</comment>
<evidence type="ECO:0000256" key="4">
    <source>
        <dbReference type="ARBA" id="ARBA00023134"/>
    </source>
</evidence>
<dbReference type="PANTHER" id="PTHR11588">
    <property type="entry name" value="TUBULIN"/>
    <property type="match status" value="1"/>
</dbReference>
<feature type="domain" description="Tubulin/FtsZ 2-layer sandwich" evidence="6">
    <location>
        <begin position="22"/>
        <end position="140"/>
    </location>
</feature>
<evidence type="ECO:0000256" key="2">
    <source>
        <dbReference type="ARBA" id="ARBA00022701"/>
    </source>
</evidence>
<dbReference type="Gene3D" id="1.10.287.600">
    <property type="entry name" value="Helix hairpin bin"/>
    <property type="match status" value="1"/>
</dbReference>
<evidence type="ECO:0000313" key="7">
    <source>
        <dbReference type="EMBL" id="ETO01032.1"/>
    </source>
</evidence>
<dbReference type="InterPro" id="IPR008280">
    <property type="entry name" value="Tub_FtsZ_C"/>
</dbReference>
<dbReference type="Gene3D" id="3.40.50.1440">
    <property type="entry name" value="Tubulin/FtsZ, GTPase domain"/>
    <property type="match status" value="1"/>
</dbReference>
<accession>X6LIQ8</accession>
<feature type="non-terminal residue" evidence="7">
    <location>
        <position position="1"/>
    </location>
</feature>
<comment type="similarity">
    <text evidence="1">Belongs to the tubulin family.</text>
</comment>
<dbReference type="EMBL" id="ASPP01039415">
    <property type="protein sequence ID" value="ETO01032.1"/>
    <property type="molecule type" value="Genomic_DNA"/>
</dbReference>
<dbReference type="GO" id="GO:0005525">
    <property type="term" value="F:GTP binding"/>
    <property type="evidence" value="ECO:0007669"/>
    <property type="project" value="UniProtKB-KW"/>
</dbReference>
<keyword evidence="3" id="KW-0547">Nucleotide-binding</keyword>
<name>X6LIQ8_RETFI</name>
<dbReference type="InterPro" id="IPR023123">
    <property type="entry name" value="Tubulin_C"/>
</dbReference>
<proteinExistence type="inferred from homology"/>
<protein>
    <recommendedName>
        <fullName evidence="6">Tubulin/FtsZ 2-layer sandwich domain-containing protein</fullName>
    </recommendedName>
</protein>
<keyword evidence="8" id="KW-1185">Reference proteome</keyword>
<dbReference type="GO" id="GO:0007017">
    <property type="term" value="P:microtubule-based process"/>
    <property type="evidence" value="ECO:0007669"/>
    <property type="project" value="InterPro"/>
</dbReference>
<evidence type="ECO:0000259" key="6">
    <source>
        <dbReference type="Pfam" id="PF03953"/>
    </source>
</evidence>
<feature type="compositionally biased region" description="Acidic residues" evidence="5">
    <location>
        <begin position="191"/>
        <end position="209"/>
    </location>
</feature>
<reference evidence="7 8" key="1">
    <citation type="journal article" date="2013" name="Curr. Biol.">
        <title>The Genome of the Foraminiferan Reticulomyxa filosa.</title>
        <authorList>
            <person name="Glockner G."/>
            <person name="Hulsmann N."/>
            <person name="Schleicher M."/>
            <person name="Noegel A.A."/>
            <person name="Eichinger L."/>
            <person name="Gallinger C."/>
            <person name="Pawlowski J."/>
            <person name="Sierra R."/>
            <person name="Euteneuer U."/>
            <person name="Pillet L."/>
            <person name="Moustafa A."/>
            <person name="Platzer M."/>
            <person name="Groth M."/>
            <person name="Szafranski K."/>
            <person name="Schliwa M."/>
        </authorList>
    </citation>
    <scope>NUCLEOTIDE SEQUENCE [LARGE SCALE GENOMIC DNA]</scope>
</reference>
<gene>
    <name evidence="7" type="ORF">RFI_36408</name>
</gene>
<dbReference type="SUPFAM" id="SSF55307">
    <property type="entry name" value="Tubulin C-terminal domain-like"/>
    <property type="match status" value="1"/>
</dbReference>
<dbReference type="AlphaFoldDB" id="X6LIQ8"/>
<organism evidence="7 8">
    <name type="scientific">Reticulomyxa filosa</name>
    <dbReference type="NCBI Taxonomy" id="46433"/>
    <lineage>
        <taxon>Eukaryota</taxon>
        <taxon>Sar</taxon>
        <taxon>Rhizaria</taxon>
        <taxon>Retaria</taxon>
        <taxon>Foraminifera</taxon>
        <taxon>Monothalamids</taxon>
        <taxon>Reticulomyxidae</taxon>
        <taxon>Reticulomyxa</taxon>
    </lineage>
</organism>
<dbReference type="InterPro" id="IPR018316">
    <property type="entry name" value="Tubulin/FtsZ_2-layer-sand-dom"/>
</dbReference>
<keyword evidence="2" id="KW-0493">Microtubule</keyword>
<dbReference type="Pfam" id="PF03953">
    <property type="entry name" value="Tubulin_C"/>
    <property type="match status" value="1"/>
</dbReference>
<dbReference type="OrthoDB" id="1662883at2759"/>
<keyword evidence="4" id="KW-0342">GTP-binding</keyword>
<evidence type="ECO:0000256" key="5">
    <source>
        <dbReference type="SAM" id="MobiDB-lite"/>
    </source>
</evidence>
<feature type="region of interest" description="Disordered" evidence="5">
    <location>
        <begin position="189"/>
        <end position="209"/>
    </location>
</feature>
<evidence type="ECO:0000313" key="8">
    <source>
        <dbReference type="Proteomes" id="UP000023152"/>
    </source>
</evidence>
<dbReference type="Proteomes" id="UP000023152">
    <property type="component" value="Unassembled WGS sequence"/>
</dbReference>
<sequence>IRFSGELNANLDELKVNLVPFPRLHFMTTGMSPIVSKMDLITTPNDVQTITDECFKPTNWLLHYDSFDPVEDQYLSIVLNYRGNVSSKEANTAVQLLEKRSQIGLNDVPAAILEQDDIAAFSKNAAVIANNTAISRLFSERISRKFDLMMTQQAYTQWYHGEGMSGGDFPEAREDVGFLEKDYLDVLCDGPTDDPDDNYTNDNNDDNYY</sequence>
<dbReference type="InterPro" id="IPR000217">
    <property type="entry name" value="Tubulin"/>
</dbReference>